<feature type="transmembrane region" description="Helical" evidence="1">
    <location>
        <begin position="139"/>
        <end position="156"/>
    </location>
</feature>
<organism evidence="2 3">
    <name type="scientific">Dankookia rubra</name>
    <dbReference type="NCBI Taxonomy" id="1442381"/>
    <lineage>
        <taxon>Bacteria</taxon>
        <taxon>Pseudomonadati</taxon>
        <taxon>Pseudomonadota</taxon>
        <taxon>Alphaproteobacteria</taxon>
        <taxon>Acetobacterales</taxon>
        <taxon>Roseomonadaceae</taxon>
        <taxon>Dankookia</taxon>
    </lineage>
</organism>
<name>A0A4R5QLH5_9PROT</name>
<keyword evidence="1" id="KW-0472">Membrane</keyword>
<dbReference type="AlphaFoldDB" id="A0A4R5QLH5"/>
<feature type="transmembrane region" description="Helical" evidence="1">
    <location>
        <begin position="23"/>
        <end position="42"/>
    </location>
</feature>
<dbReference type="EMBL" id="SMSJ01000002">
    <property type="protein sequence ID" value="TDH64116.1"/>
    <property type="molecule type" value="Genomic_DNA"/>
</dbReference>
<protein>
    <submittedName>
        <fullName evidence="2">Uncharacterized protein</fullName>
    </submittedName>
</protein>
<feature type="transmembrane region" description="Helical" evidence="1">
    <location>
        <begin position="48"/>
        <end position="66"/>
    </location>
</feature>
<proteinExistence type="predicted"/>
<evidence type="ECO:0000313" key="2">
    <source>
        <dbReference type="EMBL" id="TDH64116.1"/>
    </source>
</evidence>
<accession>A0A4R5QLH5</accession>
<dbReference type="RefSeq" id="WP_133286881.1">
    <property type="nucleotide sequence ID" value="NZ_SMSJ01000002.1"/>
</dbReference>
<keyword evidence="3" id="KW-1185">Reference proteome</keyword>
<keyword evidence="1" id="KW-0812">Transmembrane</keyword>
<keyword evidence="1" id="KW-1133">Transmembrane helix</keyword>
<dbReference type="OrthoDB" id="7266499at2"/>
<dbReference type="Proteomes" id="UP000295096">
    <property type="component" value="Unassembled WGS sequence"/>
</dbReference>
<comment type="caution">
    <text evidence="2">The sequence shown here is derived from an EMBL/GenBank/DDBJ whole genome shotgun (WGS) entry which is preliminary data.</text>
</comment>
<reference evidence="2 3" key="1">
    <citation type="journal article" date="2016" name="J. Microbiol.">
        <title>Dankookia rubra gen. nov., sp. nov., an alphaproteobacterium isolated from sediment of a shallow stream.</title>
        <authorList>
            <person name="Kim W.H."/>
            <person name="Kim D.H."/>
            <person name="Kang K."/>
            <person name="Ahn T.Y."/>
        </authorList>
    </citation>
    <scope>NUCLEOTIDE SEQUENCE [LARGE SCALE GENOMIC DNA]</scope>
    <source>
        <strain evidence="2 3">JCM30602</strain>
    </source>
</reference>
<sequence length="195" mass="21622">MTVSDRIYLYNQWFDRLPQQQQFLAAFWSALGGLGVMLMLTWFARIPFTLMLILVLLVVMGPRVMFKFDLIDHAPGLPARDVGGETHIAVTAPAWVYRLNHWFDAQPDHMRILAVAAATVGTFVANLILYALIGFPVGLLVVLAVLVLGWARVVYVQRWLVPEGNSDLSLHAGRPALAEAAGPRIETATPAEMSR</sequence>
<evidence type="ECO:0000256" key="1">
    <source>
        <dbReference type="SAM" id="Phobius"/>
    </source>
</evidence>
<evidence type="ECO:0000313" key="3">
    <source>
        <dbReference type="Proteomes" id="UP000295096"/>
    </source>
</evidence>
<gene>
    <name evidence="2" type="ORF">E2C06_01845</name>
</gene>